<dbReference type="EMBL" id="KR075885">
    <property type="protein sequence ID" value="ALN37750.1"/>
    <property type="molecule type" value="Genomic_DNA"/>
</dbReference>
<evidence type="ECO:0000313" key="9">
    <source>
        <dbReference type="Proteomes" id="UP000118070"/>
    </source>
</evidence>
<dbReference type="Proteomes" id="UP000140086">
    <property type="component" value="Segment"/>
</dbReference>
<evidence type="ECO:0000313" key="7">
    <source>
        <dbReference type="EMBL" id="ALN37850.1"/>
    </source>
</evidence>
<dbReference type="Proteomes" id="UP000152001">
    <property type="component" value="Segment"/>
</dbReference>
<evidence type="ECO:0000313" key="1">
    <source>
        <dbReference type="EMBL" id="ALN36439.1"/>
    </source>
</evidence>
<evidence type="ECO:0000313" key="6">
    <source>
        <dbReference type="EMBL" id="ALN37750.1"/>
    </source>
</evidence>
<dbReference type="Proteomes" id="UP000118070">
    <property type="component" value="Genome"/>
</dbReference>
<evidence type="ECO:0000313" key="8">
    <source>
        <dbReference type="Proteomes" id="UP000104582"/>
    </source>
</evidence>
<protein>
    <submittedName>
        <fullName evidence="2">Uncharacterized protein</fullName>
    </submittedName>
</protein>
<evidence type="ECO:0000313" key="5">
    <source>
        <dbReference type="EMBL" id="ALN37445.1"/>
    </source>
</evidence>
<evidence type="ECO:0000313" key="2">
    <source>
        <dbReference type="EMBL" id="ALN36640.1"/>
    </source>
</evidence>
<evidence type="ECO:0000313" key="4">
    <source>
        <dbReference type="EMBL" id="ALN37350.1"/>
    </source>
</evidence>
<proteinExistence type="predicted"/>
<sequence length="51" mass="5352">MSSWVRTAPHVPFCAVNDANLSPISGCLGVLSLTLTSFLPSESTSTVTLSR</sequence>
<dbReference type="EMBL" id="KR075881">
    <property type="protein sequence ID" value="ALN37350.1"/>
    <property type="molecule type" value="Genomic_DNA"/>
</dbReference>
<dbReference type="Proteomes" id="UP000104582">
    <property type="component" value="Genome"/>
</dbReference>
<dbReference type="EMBL" id="KR075872">
    <property type="protein sequence ID" value="ALN36439.1"/>
    <property type="molecule type" value="Genomic_DNA"/>
</dbReference>
<organism evidence="2 9">
    <name type="scientific">Ranavirus ambystoma1</name>
    <dbReference type="NCBI Taxonomy" id="265294"/>
    <lineage>
        <taxon>Viruses</taxon>
        <taxon>Varidnaviria</taxon>
        <taxon>Bamfordvirae</taxon>
        <taxon>Nucleocytoviricota</taxon>
        <taxon>Megaviricetes</taxon>
        <taxon>Pimascovirales</taxon>
        <taxon>Pimascovirales incertae sedis</taxon>
        <taxon>Iridoviridae</taxon>
        <taxon>Alphairidovirinae</taxon>
        <taxon>Ranavirus</taxon>
    </lineage>
</organism>
<evidence type="ECO:0000313" key="3">
    <source>
        <dbReference type="EMBL" id="ALN37050.1"/>
    </source>
</evidence>
<dbReference type="Proteomes" id="UP000146683">
    <property type="component" value="Genome"/>
</dbReference>
<dbReference type="EMBL" id="KR075886">
    <property type="protein sequence ID" value="ALN37850.1"/>
    <property type="molecule type" value="Genomic_DNA"/>
</dbReference>
<dbReference type="EMBL" id="KR075878">
    <property type="protein sequence ID" value="ALN37050.1"/>
    <property type="molecule type" value="Genomic_DNA"/>
</dbReference>
<dbReference type="EMBL" id="KR075882">
    <property type="protein sequence ID" value="ALN37445.1"/>
    <property type="molecule type" value="Genomic_DNA"/>
</dbReference>
<dbReference type="EMBL" id="KR075874">
    <property type="protein sequence ID" value="ALN36640.1"/>
    <property type="molecule type" value="Genomic_DNA"/>
</dbReference>
<reference evidence="8 9" key="1">
    <citation type="journal article" date="2015" name="G3 (Bethesda)">
        <title>Comparative Genomics of an Emerging Amphibian Virus.</title>
        <authorList>
            <person name="Epstein B."/>
            <person name="Storfer A."/>
        </authorList>
    </citation>
    <scope>NUCLEOTIDE SEQUENCE [LARGE SCALE GENOMIC DNA]</scope>
    <source>
        <strain evidence="1">AXO</strain>
        <strain evidence="7">CAP</strain>
        <strain evidence="6">DO-ATV</strain>
        <strain evidence="5">GUFFY</strain>
        <strain evidence="4">JMH</strain>
        <strain evidence="2">ORV</strain>
        <strain evidence="3">SLV</strain>
    </source>
</reference>
<accession>A0A0U2RPA0</accession>
<dbReference type="Proteomes" id="UP000145832">
    <property type="component" value="Segment"/>
</dbReference>
<dbReference type="Proteomes" id="UP000129720">
    <property type="component" value="Segment"/>
</dbReference>
<gene>
    <name evidence="5" type="ORF">42L</name>
    <name evidence="7" type="ORF">47L</name>
    <name evidence="1" type="ORF">48L</name>
    <name evidence="2" type="ORF">49L</name>
</gene>
<name>A0A0U2RPA0_9VIRU</name>